<dbReference type="EMBL" id="JAMZFW010000013">
    <property type="protein sequence ID" value="MCP1102746.1"/>
    <property type="molecule type" value="Genomic_DNA"/>
</dbReference>
<dbReference type="InterPro" id="IPR036759">
    <property type="entry name" value="TPK_catalytic_sf"/>
</dbReference>
<keyword evidence="3" id="KW-0418">Kinase</keyword>
<keyword evidence="1 7" id="KW-0808">Transferase</keyword>
<dbReference type="Proteomes" id="UP001523566">
    <property type="component" value="Unassembled WGS sequence"/>
</dbReference>
<name>A0ABT1EAN4_9FIRM</name>
<evidence type="ECO:0000313" key="8">
    <source>
        <dbReference type="Proteomes" id="UP001523566"/>
    </source>
</evidence>
<dbReference type="InterPro" id="IPR006282">
    <property type="entry name" value="Thi_PPkinase"/>
</dbReference>
<organism evidence="7 8">
    <name type="scientific">Aequitasia blattaphilus</name>
    <dbReference type="NCBI Taxonomy" id="2949332"/>
    <lineage>
        <taxon>Bacteria</taxon>
        <taxon>Bacillati</taxon>
        <taxon>Bacillota</taxon>
        <taxon>Clostridia</taxon>
        <taxon>Lachnospirales</taxon>
        <taxon>Lachnospiraceae</taxon>
        <taxon>Aequitasia</taxon>
    </lineage>
</organism>
<dbReference type="SMART" id="SM00983">
    <property type="entry name" value="TPK_B1_binding"/>
    <property type="match status" value="1"/>
</dbReference>
<dbReference type="InterPro" id="IPR053149">
    <property type="entry name" value="TPK"/>
</dbReference>
<comment type="caution">
    <text evidence="7">The sequence shown here is derived from an EMBL/GenBank/DDBJ whole genome shotgun (WGS) entry which is preliminary data.</text>
</comment>
<dbReference type="Pfam" id="PF04265">
    <property type="entry name" value="TPK_B1_binding"/>
    <property type="match status" value="1"/>
</dbReference>
<evidence type="ECO:0000313" key="7">
    <source>
        <dbReference type="EMBL" id="MCP1102746.1"/>
    </source>
</evidence>
<dbReference type="NCBIfam" id="TIGR01378">
    <property type="entry name" value="thi_PPkinase"/>
    <property type="match status" value="1"/>
</dbReference>
<dbReference type="CDD" id="cd07995">
    <property type="entry name" value="TPK"/>
    <property type="match status" value="1"/>
</dbReference>
<feature type="domain" description="Thiamin pyrophosphokinase thiamin-binding" evidence="6">
    <location>
        <begin position="135"/>
        <end position="211"/>
    </location>
</feature>
<keyword evidence="2" id="KW-0547">Nucleotide-binding</keyword>
<dbReference type="InterPro" id="IPR007371">
    <property type="entry name" value="TPK_catalytic"/>
</dbReference>
<keyword evidence="4" id="KW-0067">ATP-binding</keyword>
<accession>A0ABT1EAN4</accession>
<evidence type="ECO:0000256" key="2">
    <source>
        <dbReference type="ARBA" id="ARBA00022741"/>
    </source>
</evidence>
<dbReference type="Pfam" id="PF04263">
    <property type="entry name" value="TPK_catalytic"/>
    <property type="match status" value="1"/>
</dbReference>
<dbReference type="EC" id="2.7.6.2" evidence="5"/>
<evidence type="ECO:0000256" key="4">
    <source>
        <dbReference type="ARBA" id="ARBA00022840"/>
    </source>
</evidence>
<evidence type="ECO:0000256" key="1">
    <source>
        <dbReference type="ARBA" id="ARBA00022679"/>
    </source>
</evidence>
<reference evidence="7 8" key="1">
    <citation type="journal article" date="2022" name="Genome Biol. Evol.">
        <title>Host diet, physiology and behaviors set the stage for Lachnospiraceae cladogenesis.</title>
        <authorList>
            <person name="Vera-Ponce De Leon A."/>
            <person name="Schneider M."/>
            <person name="Jahnes B.C."/>
            <person name="Sadowski V."/>
            <person name="Camuy-Velez L.A."/>
            <person name="Duan J."/>
            <person name="Sabree Z.L."/>
        </authorList>
    </citation>
    <scope>NUCLEOTIDE SEQUENCE [LARGE SCALE GENOMIC DNA]</scope>
    <source>
        <strain evidence="7 8">PAL113</strain>
    </source>
</reference>
<keyword evidence="8" id="KW-1185">Reference proteome</keyword>
<evidence type="ECO:0000259" key="6">
    <source>
        <dbReference type="SMART" id="SM00983"/>
    </source>
</evidence>
<gene>
    <name evidence="7" type="ORF">NK125_09985</name>
</gene>
<dbReference type="PANTHER" id="PTHR41299">
    <property type="entry name" value="THIAMINE PYROPHOSPHOKINASE"/>
    <property type="match status" value="1"/>
</dbReference>
<proteinExistence type="predicted"/>
<evidence type="ECO:0000256" key="5">
    <source>
        <dbReference type="NCBIfam" id="TIGR01378"/>
    </source>
</evidence>
<dbReference type="InterPro" id="IPR036371">
    <property type="entry name" value="TPK_B1-bd_sf"/>
</dbReference>
<dbReference type="InterPro" id="IPR007373">
    <property type="entry name" value="Thiamin_PyroPKinase_B1-bd"/>
</dbReference>
<sequence length="218" mass="24458">MSSEFVIVSGGKLEDEIGLKILKKEHIGCVIGVDKGIEFLYKHDIVPSYIVGDFDSASKEIATYYRDEKNVAVKEYNPVKDASDTEMAIRLAMTLGAKSIIILGATGKRLDHLWANVQCLSIPMKKNIKAVILDGYNRISLKDQDFTLKREEAYGNYFSVFSLDGEIHGVTIEGCKYPLNNHRLTPYDSLCVSNEFVEDEVSVSFRNGTMILMETKDK</sequence>
<protein>
    <recommendedName>
        <fullName evidence="5">Thiamine diphosphokinase</fullName>
        <ecNumber evidence="5">2.7.6.2</ecNumber>
    </recommendedName>
</protein>
<dbReference type="RefSeq" id="WP_262066532.1">
    <property type="nucleotide sequence ID" value="NZ_JAMXOD010000013.1"/>
</dbReference>
<dbReference type="Gene3D" id="3.40.50.10240">
    <property type="entry name" value="Thiamin pyrophosphokinase, catalytic domain"/>
    <property type="match status" value="1"/>
</dbReference>
<dbReference type="SUPFAM" id="SSF63862">
    <property type="entry name" value="Thiamin pyrophosphokinase, substrate-binding domain"/>
    <property type="match status" value="1"/>
</dbReference>
<dbReference type="PANTHER" id="PTHR41299:SF1">
    <property type="entry name" value="THIAMINE PYROPHOSPHOKINASE"/>
    <property type="match status" value="1"/>
</dbReference>
<dbReference type="GO" id="GO:0004788">
    <property type="term" value="F:thiamine diphosphokinase activity"/>
    <property type="evidence" value="ECO:0007669"/>
    <property type="project" value="UniProtKB-EC"/>
</dbReference>
<dbReference type="SUPFAM" id="SSF63999">
    <property type="entry name" value="Thiamin pyrophosphokinase, catalytic domain"/>
    <property type="match status" value="1"/>
</dbReference>
<evidence type="ECO:0000256" key="3">
    <source>
        <dbReference type="ARBA" id="ARBA00022777"/>
    </source>
</evidence>